<proteinExistence type="predicted"/>
<dbReference type="EMBL" id="QZDT01000009">
    <property type="protein sequence ID" value="NBJ92565.1"/>
    <property type="molecule type" value="Genomic_DNA"/>
</dbReference>
<evidence type="ECO:0000313" key="3">
    <source>
        <dbReference type="Proteomes" id="UP001154420"/>
    </source>
</evidence>
<dbReference type="InterPro" id="IPR031316">
    <property type="entry name" value="FlgM_C"/>
</dbReference>
<organism evidence="2 3">
    <name type="scientific">Parablautia muri</name>
    <dbReference type="NCBI Taxonomy" id="2320879"/>
    <lineage>
        <taxon>Bacteria</taxon>
        <taxon>Bacillati</taxon>
        <taxon>Bacillota</taxon>
        <taxon>Clostridia</taxon>
        <taxon>Lachnospirales</taxon>
        <taxon>Lachnospiraceae</taxon>
        <taxon>Parablautia</taxon>
    </lineage>
</organism>
<keyword evidence="2" id="KW-0966">Cell projection</keyword>
<protein>
    <submittedName>
        <fullName evidence="2">Flagellar biosynthesis anti-sigma factor FlgM</fullName>
    </submittedName>
</protein>
<reference evidence="2" key="1">
    <citation type="submission" date="2018-09" db="EMBL/GenBank/DDBJ databases">
        <title>Murine metabolic-syndrome-specific gut microbial biobank.</title>
        <authorList>
            <person name="Liu C."/>
        </authorList>
    </citation>
    <scope>NUCLEOTIDE SEQUENCE</scope>
    <source>
        <strain evidence="2">D42-62</strain>
    </source>
</reference>
<dbReference type="Proteomes" id="UP001154420">
    <property type="component" value="Unassembled WGS sequence"/>
</dbReference>
<dbReference type="Pfam" id="PF04316">
    <property type="entry name" value="FlgM"/>
    <property type="match status" value="1"/>
</dbReference>
<evidence type="ECO:0000313" key="2">
    <source>
        <dbReference type="EMBL" id="NBJ92565.1"/>
    </source>
</evidence>
<dbReference type="InterPro" id="IPR035890">
    <property type="entry name" value="Anti-sigma-28_factor_FlgM_sf"/>
</dbReference>
<dbReference type="AlphaFoldDB" id="A0A9X5BES3"/>
<gene>
    <name evidence="2" type="ORF">D5281_08130</name>
</gene>
<keyword evidence="2" id="KW-0282">Flagellum</keyword>
<name>A0A9X5BES3_9FIRM</name>
<evidence type="ECO:0000259" key="1">
    <source>
        <dbReference type="Pfam" id="PF04316"/>
    </source>
</evidence>
<dbReference type="SUPFAM" id="SSF101498">
    <property type="entry name" value="Anti-sigma factor FlgM"/>
    <property type="match status" value="1"/>
</dbReference>
<feature type="domain" description="Anti-sigma-28 factor FlgM C-terminal" evidence="1">
    <location>
        <begin position="32"/>
        <end position="85"/>
    </location>
</feature>
<keyword evidence="3" id="KW-1185">Reference proteome</keyword>
<dbReference type="OrthoDB" id="1767600at2"/>
<sequence>MRIEAYTQVQQLYNTKKVSKAQSKSGAGRSADELQISDFGRDIQIAKQAVAASQDVREDVTASIKSQIQVGTYDVGIESFADKLMKRYEEMR</sequence>
<accession>A0A9X5BES3</accession>
<comment type="caution">
    <text evidence="2">The sequence shown here is derived from an EMBL/GenBank/DDBJ whole genome shotgun (WGS) entry which is preliminary data.</text>
</comment>
<keyword evidence="2" id="KW-0969">Cilium</keyword>
<dbReference type="RefSeq" id="WP_160559657.1">
    <property type="nucleotide sequence ID" value="NZ_QZDT01000009.1"/>
</dbReference>